<dbReference type="InterPro" id="IPR006629">
    <property type="entry name" value="LITAF"/>
</dbReference>
<sequence>MSTAVSQPQEGDWPPGYVPGQDSTQQTDIKGANSTAHDVNATMSLVPLEHLSREPQYIHCPNCKQDQKTMVKGRSKGMTTFMDIFWWPLPNRKHWFETVHWFCGNCNVEVAVKKSGKPIQVLVQE</sequence>
<accession>A0A086T6U2</accession>
<dbReference type="HOGENOM" id="CLU_162791_0_0_1"/>
<evidence type="ECO:0000256" key="1">
    <source>
        <dbReference type="SAM" id="MobiDB-lite"/>
    </source>
</evidence>
<dbReference type="Proteomes" id="UP000029964">
    <property type="component" value="Unassembled WGS sequence"/>
</dbReference>
<dbReference type="AlphaFoldDB" id="A0A086T6U2"/>
<dbReference type="EMBL" id="JPKY01000038">
    <property type="protein sequence ID" value="KFH45074.1"/>
    <property type="molecule type" value="Genomic_DNA"/>
</dbReference>
<organism evidence="3 4">
    <name type="scientific">Hapsidospora chrysogenum (strain ATCC 11550 / CBS 779.69 / DSM 880 / IAM 14645 / JCM 23072 / IMI 49137)</name>
    <name type="common">Acremonium chrysogenum</name>
    <dbReference type="NCBI Taxonomy" id="857340"/>
    <lineage>
        <taxon>Eukaryota</taxon>
        <taxon>Fungi</taxon>
        <taxon>Dikarya</taxon>
        <taxon>Ascomycota</taxon>
        <taxon>Pezizomycotina</taxon>
        <taxon>Sordariomycetes</taxon>
        <taxon>Hypocreomycetidae</taxon>
        <taxon>Hypocreales</taxon>
        <taxon>Bionectriaceae</taxon>
        <taxon>Hapsidospora</taxon>
    </lineage>
</organism>
<evidence type="ECO:0000259" key="2">
    <source>
        <dbReference type="Pfam" id="PF10601"/>
    </source>
</evidence>
<feature type="domain" description="LITAF" evidence="2">
    <location>
        <begin position="53"/>
        <end position="114"/>
    </location>
</feature>
<dbReference type="OrthoDB" id="4768206at2759"/>
<protein>
    <recommendedName>
        <fullName evidence="2">LITAF domain-containing protein</fullName>
    </recommendedName>
</protein>
<feature type="compositionally biased region" description="Polar residues" evidence="1">
    <location>
        <begin position="21"/>
        <end position="36"/>
    </location>
</feature>
<reference evidence="4" key="1">
    <citation type="journal article" date="2014" name="Genome Announc.">
        <title>Genome sequence and annotation of Acremonium chrysogenum, producer of the beta-lactam antibiotic cephalosporin C.</title>
        <authorList>
            <person name="Terfehr D."/>
            <person name="Dahlmann T.A."/>
            <person name="Specht T."/>
            <person name="Zadra I."/>
            <person name="Kuernsteiner H."/>
            <person name="Kueck U."/>
        </authorList>
    </citation>
    <scope>NUCLEOTIDE SEQUENCE [LARGE SCALE GENOMIC DNA]</scope>
    <source>
        <strain evidence="4">ATCC 11550 / CBS 779.69 / DSM 880 / IAM 14645 / JCM 23072 / IMI 49137</strain>
    </source>
</reference>
<feature type="region of interest" description="Disordered" evidence="1">
    <location>
        <begin position="1"/>
        <end position="36"/>
    </location>
</feature>
<evidence type="ECO:0000313" key="3">
    <source>
        <dbReference type="EMBL" id="KFH45074.1"/>
    </source>
</evidence>
<gene>
    <name evidence="3" type="ORF">ACRE_041720</name>
</gene>
<comment type="caution">
    <text evidence="3">The sequence shown here is derived from an EMBL/GenBank/DDBJ whole genome shotgun (WGS) entry which is preliminary data.</text>
</comment>
<keyword evidence="4" id="KW-1185">Reference proteome</keyword>
<dbReference type="Pfam" id="PF10601">
    <property type="entry name" value="zf-LITAF-like"/>
    <property type="match status" value="1"/>
</dbReference>
<proteinExistence type="predicted"/>
<name>A0A086T6U2_HAPC1</name>
<evidence type="ECO:0000313" key="4">
    <source>
        <dbReference type="Proteomes" id="UP000029964"/>
    </source>
</evidence>